<dbReference type="InterPro" id="IPR005720">
    <property type="entry name" value="Dihydroorotate_DH_cat"/>
</dbReference>
<dbReference type="PROSITE" id="PS51379">
    <property type="entry name" value="4FE4S_FER_2"/>
    <property type="match status" value="2"/>
</dbReference>
<name>A0AA36MBC9_CYLNA</name>
<dbReference type="PANTHER" id="PTHR43073:SF2">
    <property type="entry name" value="DIHYDROPYRIMIDINE DEHYDROGENASE [NADP(+)]"/>
    <property type="match status" value="1"/>
</dbReference>
<dbReference type="InterPro" id="IPR013785">
    <property type="entry name" value="Aldolase_TIM"/>
</dbReference>
<keyword evidence="12" id="KW-1185">Reference proteome</keyword>
<dbReference type="GO" id="GO:0017113">
    <property type="term" value="F:dihydropyrimidine dehydrogenase (NADP+) activity"/>
    <property type="evidence" value="ECO:0007669"/>
    <property type="project" value="UniProtKB-EC"/>
</dbReference>
<dbReference type="PANTHER" id="PTHR43073">
    <property type="entry name" value="DIHYDROPYRIMIDINE DEHYDROGENASE [NADP(+)]"/>
    <property type="match status" value="1"/>
</dbReference>
<evidence type="ECO:0000313" key="12">
    <source>
        <dbReference type="Proteomes" id="UP001176961"/>
    </source>
</evidence>
<dbReference type="SUPFAM" id="SSF51395">
    <property type="entry name" value="FMN-linked oxidoreductases"/>
    <property type="match status" value="1"/>
</dbReference>
<dbReference type="SUPFAM" id="SSF51905">
    <property type="entry name" value="FAD/NAD(P)-binding domain"/>
    <property type="match status" value="1"/>
</dbReference>
<proteinExistence type="inferred from homology"/>
<dbReference type="Pfam" id="PF07992">
    <property type="entry name" value="Pyr_redox_2"/>
    <property type="match status" value="1"/>
</dbReference>
<dbReference type="Gene3D" id="3.20.20.70">
    <property type="entry name" value="Aldolase class I"/>
    <property type="match status" value="1"/>
</dbReference>
<evidence type="ECO:0000313" key="11">
    <source>
        <dbReference type="EMBL" id="CAJ0605751.1"/>
    </source>
</evidence>
<reference evidence="11" key="1">
    <citation type="submission" date="2023-07" db="EMBL/GenBank/DDBJ databases">
        <authorList>
            <consortium name="CYATHOMIX"/>
        </authorList>
    </citation>
    <scope>NUCLEOTIDE SEQUENCE</scope>
    <source>
        <strain evidence="11">N/A</strain>
    </source>
</reference>
<dbReference type="InterPro" id="IPR017896">
    <property type="entry name" value="4Fe4S_Fe-S-bd"/>
</dbReference>
<dbReference type="GO" id="GO:0006207">
    <property type="term" value="P:'de novo' pyrimidine nucleobase biosynthetic process"/>
    <property type="evidence" value="ECO:0007669"/>
    <property type="project" value="InterPro"/>
</dbReference>
<dbReference type="GO" id="GO:0004152">
    <property type="term" value="F:dihydroorotate dehydrogenase activity"/>
    <property type="evidence" value="ECO:0007669"/>
    <property type="project" value="UniProtKB-ARBA"/>
</dbReference>
<evidence type="ECO:0000256" key="5">
    <source>
        <dbReference type="ARBA" id="ARBA00013004"/>
    </source>
</evidence>
<dbReference type="Proteomes" id="UP001176961">
    <property type="component" value="Unassembled WGS sequence"/>
</dbReference>
<comment type="pathway">
    <text evidence="3">Pyrimidine metabolism; UMP biosynthesis via de novo pathway.</text>
</comment>
<dbReference type="InterPro" id="IPR023753">
    <property type="entry name" value="FAD/NAD-binding_dom"/>
</dbReference>
<dbReference type="PROSITE" id="PS00198">
    <property type="entry name" value="4FE4S_FER_1"/>
    <property type="match status" value="1"/>
</dbReference>
<evidence type="ECO:0000256" key="8">
    <source>
        <dbReference type="ARBA" id="ARBA00030119"/>
    </source>
</evidence>
<dbReference type="GO" id="GO:0006212">
    <property type="term" value="P:uracil catabolic process"/>
    <property type="evidence" value="ECO:0007669"/>
    <property type="project" value="TreeGrafter"/>
</dbReference>
<evidence type="ECO:0000256" key="3">
    <source>
        <dbReference type="ARBA" id="ARBA00004725"/>
    </source>
</evidence>
<dbReference type="PROSITE" id="PS00912">
    <property type="entry name" value="DHODEHASE_2"/>
    <property type="match status" value="1"/>
</dbReference>
<dbReference type="FunFam" id="3.20.20.70:FF:000027">
    <property type="entry name" value="Dihydropyrimidine dehydrogenase [NADP(+)]"/>
    <property type="match status" value="1"/>
</dbReference>
<dbReference type="Pfam" id="PF14697">
    <property type="entry name" value="Fer4_21"/>
    <property type="match status" value="1"/>
</dbReference>
<dbReference type="InterPro" id="IPR001295">
    <property type="entry name" value="Dihydroorotate_DH_CS"/>
</dbReference>
<feature type="domain" description="4Fe-4S ferredoxin-type" evidence="10">
    <location>
        <begin position="503"/>
        <end position="535"/>
    </location>
</feature>
<dbReference type="GO" id="GO:0002058">
    <property type="term" value="F:uracil binding"/>
    <property type="evidence" value="ECO:0007669"/>
    <property type="project" value="TreeGrafter"/>
</dbReference>
<dbReference type="Gene3D" id="3.30.70.20">
    <property type="match status" value="1"/>
</dbReference>
<evidence type="ECO:0000256" key="9">
    <source>
        <dbReference type="ARBA" id="ARBA00032722"/>
    </source>
</evidence>
<accession>A0AA36MBC9</accession>
<evidence type="ECO:0000256" key="6">
    <source>
        <dbReference type="ARBA" id="ARBA00022737"/>
    </source>
</evidence>
<protein>
    <recommendedName>
        <fullName evidence="5">dihydropyrimidine dehydrogenase (NADP(+))</fullName>
        <ecNumber evidence="5">1.3.1.2</ecNumber>
    </recommendedName>
    <alternativeName>
        <fullName evidence="9">Dihydrothymine dehydrogenase</fullName>
    </alternativeName>
    <alternativeName>
        <fullName evidence="8">Dihydrouracil dehydrogenase</fullName>
    </alternativeName>
</protein>
<evidence type="ECO:0000256" key="7">
    <source>
        <dbReference type="ARBA" id="ARBA00023002"/>
    </source>
</evidence>
<evidence type="ECO:0000259" key="10">
    <source>
        <dbReference type="PROSITE" id="PS51379"/>
    </source>
</evidence>
<dbReference type="AlphaFoldDB" id="A0AA36MBC9"/>
<dbReference type="Gene3D" id="3.50.50.60">
    <property type="entry name" value="FAD/NAD(P)-binding domain"/>
    <property type="match status" value="1"/>
</dbReference>
<organism evidence="11 12">
    <name type="scientific">Cylicocyclus nassatus</name>
    <name type="common">Nematode worm</name>
    <dbReference type="NCBI Taxonomy" id="53992"/>
    <lineage>
        <taxon>Eukaryota</taxon>
        <taxon>Metazoa</taxon>
        <taxon>Ecdysozoa</taxon>
        <taxon>Nematoda</taxon>
        <taxon>Chromadorea</taxon>
        <taxon>Rhabditida</taxon>
        <taxon>Rhabditina</taxon>
        <taxon>Rhabditomorpha</taxon>
        <taxon>Strongyloidea</taxon>
        <taxon>Strongylidae</taxon>
        <taxon>Cylicocyclus</taxon>
    </lineage>
</organism>
<sequence>MIIKADYVITCFGSSLRDKDVIAAMSPVKISKSGFVEVNKTNQTTNVPWVFAGGDIAGVAETCVEAVNDGKVAAWSIHKYIQSLHGNNVGDKPKLPMFYTPIDEVDISVEMCGVEFENPFGLASAPPATSAAMCRRAFEAGWGFVVTKSFVTDKDLVTNVSPRIVRGSTSGPRYGPNQGSFMNIELISEKSTAYWIQCIKELKRDFPSKRVIASIMCSCNKEDWQSLAKQSEEAGADMIELNLSCPHGMGEKGMGLACGQDPKIVKTICSWVRQAVEIPFFAKMTPNITDICAIASAAKEGGADGVTATNTVASLMHMKADATAWPAVGREKRTTYGGMSGSAIRPIALRAVSAISRRLKGYPIMGSGGVESAETALAFLYAGASLLQVASAIQNQDCTVVEDYCTGLRALLYLKASELDDWDGQSPPIRKHQKGKPILVENAGIPNFGNYRKQREKLEQHILTRGPVSMLGKMTTRPDLADVIGEALPRIGPYVTLDNKQQKVAIIDDDMCINCGKCYMTCADSGYQAISFNANTHQPKVNEDNCTGCGLCYSVCPIPECIQMIPRKGAWKAPKRGVTPKFEPGTPKVVPVDEEGNIIVTK</sequence>
<dbReference type="FunFam" id="3.30.70.20:FF:000023">
    <property type="entry name" value="Dihydropyrimidine dehydrogenase [NADP(+)]"/>
    <property type="match status" value="1"/>
</dbReference>
<dbReference type="GO" id="GO:0006210">
    <property type="term" value="P:thymine catabolic process"/>
    <property type="evidence" value="ECO:0007669"/>
    <property type="project" value="TreeGrafter"/>
</dbReference>
<dbReference type="SUPFAM" id="SSF54862">
    <property type="entry name" value="4Fe-4S ferredoxins"/>
    <property type="match status" value="1"/>
</dbReference>
<evidence type="ECO:0000256" key="2">
    <source>
        <dbReference type="ARBA" id="ARBA00004668"/>
    </source>
</evidence>
<evidence type="ECO:0000256" key="1">
    <source>
        <dbReference type="ARBA" id="ARBA00001917"/>
    </source>
</evidence>
<dbReference type="EMBL" id="CATQJL010000316">
    <property type="protein sequence ID" value="CAJ0605751.1"/>
    <property type="molecule type" value="Genomic_DNA"/>
</dbReference>
<comment type="similarity">
    <text evidence="4">Belongs to the dihydropyrimidine dehydrogenase family.</text>
</comment>
<keyword evidence="6" id="KW-0677">Repeat</keyword>
<gene>
    <name evidence="11" type="ORF">CYNAS_LOCUS17734</name>
</gene>
<comment type="pathway">
    <text evidence="2">Amino-acid biosynthesis; beta-alanine biosynthesis.</text>
</comment>
<comment type="caution">
    <text evidence="11">The sequence shown here is derived from an EMBL/GenBank/DDBJ whole genome shotgun (WGS) entry which is preliminary data.</text>
</comment>
<dbReference type="GO" id="GO:0050661">
    <property type="term" value="F:NADP binding"/>
    <property type="evidence" value="ECO:0007669"/>
    <property type="project" value="TreeGrafter"/>
</dbReference>
<feature type="domain" description="4Fe-4S ferredoxin-type" evidence="10">
    <location>
        <begin position="537"/>
        <end position="567"/>
    </location>
</feature>
<keyword evidence="7" id="KW-0560">Oxidoreductase</keyword>
<dbReference type="Pfam" id="PF01180">
    <property type="entry name" value="DHO_dh"/>
    <property type="match status" value="1"/>
</dbReference>
<dbReference type="InterPro" id="IPR036188">
    <property type="entry name" value="FAD/NAD-bd_sf"/>
</dbReference>
<dbReference type="GO" id="GO:0005829">
    <property type="term" value="C:cytosol"/>
    <property type="evidence" value="ECO:0007669"/>
    <property type="project" value="TreeGrafter"/>
</dbReference>
<dbReference type="CDD" id="cd02940">
    <property type="entry name" value="DHPD_FMN"/>
    <property type="match status" value="1"/>
</dbReference>
<dbReference type="InterPro" id="IPR017900">
    <property type="entry name" value="4Fe4S_Fe_S_CS"/>
</dbReference>
<evidence type="ECO:0000256" key="4">
    <source>
        <dbReference type="ARBA" id="ARBA00010804"/>
    </source>
</evidence>
<dbReference type="EC" id="1.3.1.2" evidence="5"/>
<comment type="cofactor">
    <cofactor evidence="1">
        <name>FMN</name>
        <dbReference type="ChEBI" id="CHEBI:58210"/>
    </cofactor>
</comment>